<name>A0ABQ7S6J1_9ACAR</name>
<dbReference type="EMBL" id="JAIFTH010000722">
    <property type="protein sequence ID" value="KAG9509035.1"/>
    <property type="molecule type" value="Genomic_DNA"/>
</dbReference>
<feature type="compositionally biased region" description="Basic and acidic residues" evidence="1">
    <location>
        <begin position="167"/>
        <end position="191"/>
    </location>
</feature>
<accession>A0ABQ7S6J1</accession>
<feature type="domain" description="Centrosome-associated FAM110 C-terminal" evidence="2">
    <location>
        <begin position="940"/>
        <end position="962"/>
    </location>
</feature>
<dbReference type="InterPro" id="IPR025741">
    <property type="entry name" value="FAM110_C"/>
</dbReference>
<evidence type="ECO:0000313" key="4">
    <source>
        <dbReference type="Proteomes" id="UP000825002"/>
    </source>
</evidence>
<evidence type="ECO:0000313" key="3">
    <source>
        <dbReference type="EMBL" id="KAG9509035.1"/>
    </source>
</evidence>
<feature type="region of interest" description="Disordered" evidence="1">
    <location>
        <begin position="967"/>
        <end position="990"/>
    </location>
</feature>
<dbReference type="Pfam" id="PF14160">
    <property type="entry name" value="FAM110_C"/>
    <property type="match status" value="1"/>
</dbReference>
<feature type="region of interest" description="Disordered" evidence="1">
    <location>
        <begin position="85"/>
        <end position="123"/>
    </location>
</feature>
<evidence type="ECO:0000259" key="2">
    <source>
        <dbReference type="Pfam" id="PF14160"/>
    </source>
</evidence>
<feature type="compositionally biased region" description="Low complexity" evidence="1">
    <location>
        <begin position="153"/>
        <end position="164"/>
    </location>
</feature>
<evidence type="ECO:0000256" key="1">
    <source>
        <dbReference type="SAM" id="MobiDB-lite"/>
    </source>
</evidence>
<comment type="caution">
    <text evidence="3">The sequence shown here is derived from an EMBL/GenBank/DDBJ whole genome shotgun (WGS) entry which is preliminary data.</text>
</comment>
<protein>
    <recommendedName>
        <fullName evidence="2">Centrosome-associated FAM110 C-terminal domain-containing protein</fullName>
    </recommendedName>
</protein>
<keyword evidence="4" id="KW-1185">Reference proteome</keyword>
<feature type="region of interest" description="Disordered" evidence="1">
    <location>
        <begin position="140"/>
        <end position="191"/>
    </location>
</feature>
<feature type="compositionally biased region" description="Low complexity" evidence="1">
    <location>
        <begin position="88"/>
        <end position="113"/>
    </location>
</feature>
<reference evidence="3 4" key="1">
    <citation type="submission" date="2020-10" db="EMBL/GenBank/DDBJ databases">
        <authorList>
            <person name="Klimov P.B."/>
            <person name="Dyachkov S.M."/>
            <person name="Chetverikov P.E."/>
        </authorList>
    </citation>
    <scope>NUCLEOTIDE SEQUENCE [LARGE SCALE GENOMIC DNA]</scope>
    <source>
        <strain evidence="3">BMOC 18-1129-001#AD2665</strain>
        <tissue evidence="3">Entire mites</tissue>
    </source>
</reference>
<feature type="region of interest" description="Disordered" evidence="1">
    <location>
        <begin position="679"/>
        <end position="698"/>
    </location>
</feature>
<organism evidence="3 4">
    <name type="scientific">Fragariocoptes setiger</name>
    <dbReference type="NCBI Taxonomy" id="1670756"/>
    <lineage>
        <taxon>Eukaryota</taxon>
        <taxon>Metazoa</taxon>
        <taxon>Ecdysozoa</taxon>
        <taxon>Arthropoda</taxon>
        <taxon>Chelicerata</taxon>
        <taxon>Arachnida</taxon>
        <taxon>Acari</taxon>
        <taxon>Acariformes</taxon>
        <taxon>Trombidiformes</taxon>
        <taxon>Prostigmata</taxon>
        <taxon>Eupodina</taxon>
        <taxon>Eriophyoidea</taxon>
        <taxon>Phytoptidae</taxon>
        <taxon>Fragariocoptes</taxon>
    </lineage>
</organism>
<sequence>MLQRNAQRNVINVDPDADADADADATKCQCNHCSIVYEATIETTTTIIDDGDKRNSDVMAMSSSNSKRLSATERLLNSRHQFYSYRHNSTGSDNDNGNSSSNNHNNSNNHLSSVTPTNDIDQQRNDTIARLIVTRARENKKRINRSSVDASDESQSWSTQSSVSGDNNEHDEQENAHGHEHDHDSSNYNSHHNENRIAQQHCQQEKQKQQVRTAVTAWAAADDLAKQLKRLLLTTTPATTALSSNTAIVDSCDRQSSLTSSSWSWSCSCSSSSSLSCRQSSAHCTTTATPTPTPDITNHACTSKNCSDTNNAGGEADDALTGRFQDDIATVIAATTITSNQERTCCVGRSQKQHQQQHRLHPWQQQQLPVTTFTTNSANPIKGTVQNLATTTDKKQQHELAINRQQQFVETACHDNCVHALANNSYIHTNVRTPASFANGTPRNANDNRHSIETIDIASTPVQQQCGLCVCQRNNDMRVSNLSINCCCCCTERSSNCSHHQQHYCSQQPNEQQQMSSTSSQVNLDHCCCNTCSSHLMCNNGMINLHNKLQADVMCKNQIKRSKSLSHQWRIRQQHAVVDAMSRDDEPLDMTAPIATKSLACIGFHNNNYMDCSTHKHKYKRKEAIRGDNNNNNNNNNKMMMMMMKTSNNNISSTMDCHNSSGSSNYDPVVAVPVVQRHTTTTSNCRTPASHCRARASRHSTTAMELSSVIQKLTSSVAAGRCSGVSRKRMLLFKYATIKTTTTIVCLDESNNRKKIVAIASNREPWRQDGRIHSFANASSTVTVTTLSTTAALSQQPNNKNICNDIETTSNLTTGATPESHLTPARYQQQVQVRSTAFINSMTACEHPVSACMMAGTMDLSSCHRIHTTTGATGNHNRISSKQRQQVTATPRTNAVATSVKPSSPTNLIMSDSNSNQTQQQLIVVRPLTPSALATLPGASSDCSIVDKNARIIKWLYGCRAAMDAASTRNDKNNNNNNNNTATSCSATNV</sequence>
<proteinExistence type="predicted"/>
<feature type="region of interest" description="Disordered" evidence="1">
    <location>
        <begin position="871"/>
        <end position="908"/>
    </location>
</feature>
<dbReference type="Proteomes" id="UP000825002">
    <property type="component" value="Unassembled WGS sequence"/>
</dbReference>
<gene>
    <name evidence="3" type="ORF">GZH46_02458</name>
</gene>